<sequence>AFSGLFNGGAVLTRTPGPRRNASYGPGSTERFPSLQPSSAVFTRSEPIWWSAVPLRDRNEVLLDIKSPLCRGEPTFSRKAANLIQYCIIADSWFSLVACSRHVHFLLVRFLLVPAALRNRRPDVAKGNEVVNAPVRFSPEGKAVGKHPGVDGDTRILEVCMVFTSSACRHHIYHYIAMGLGTSTLPYAAATPTV</sequence>
<dbReference type="EMBL" id="CAJPEV010008832">
    <property type="protein sequence ID" value="CAG0905436.1"/>
    <property type="molecule type" value="Genomic_DNA"/>
</dbReference>
<evidence type="ECO:0000313" key="2">
    <source>
        <dbReference type="EMBL" id="CAD7254293.1"/>
    </source>
</evidence>
<organism evidence="2">
    <name type="scientific">Darwinula stevensoni</name>
    <dbReference type="NCBI Taxonomy" id="69355"/>
    <lineage>
        <taxon>Eukaryota</taxon>
        <taxon>Metazoa</taxon>
        <taxon>Ecdysozoa</taxon>
        <taxon>Arthropoda</taxon>
        <taxon>Crustacea</taxon>
        <taxon>Oligostraca</taxon>
        <taxon>Ostracoda</taxon>
        <taxon>Podocopa</taxon>
        <taxon>Podocopida</taxon>
        <taxon>Darwinulocopina</taxon>
        <taxon>Darwinuloidea</taxon>
        <taxon>Darwinulidae</taxon>
        <taxon>Darwinula</taxon>
    </lineage>
</organism>
<name>A0A7R9AH96_9CRUS</name>
<dbReference type="Proteomes" id="UP000677054">
    <property type="component" value="Unassembled WGS sequence"/>
</dbReference>
<feature type="region of interest" description="Disordered" evidence="1">
    <location>
        <begin position="1"/>
        <end position="31"/>
    </location>
</feature>
<accession>A0A7R9AH96</accession>
<keyword evidence="3" id="KW-1185">Reference proteome</keyword>
<evidence type="ECO:0000313" key="3">
    <source>
        <dbReference type="Proteomes" id="UP000677054"/>
    </source>
</evidence>
<proteinExistence type="predicted"/>
<dbReference type="EMBL" id="LR908350">
    <property type="protein sequence ID" value="CAD7254293.1"/>
    <property type="molecule type" value="Genomic_DNA"/>
</dbReference>
<dbReference type="AlphaFoldDB" id="A0A7R9AH96"/>
<evidence type="ECO:0000256" key="1">
    <source>
        <dbReference type="SAM" id="MobiDB-lite"/>
    </source>
</evidence>
<feature type="non-terminal residue" evidence="2">
    <location>
        <position position="1"/>
    </location>
</feature>
<protein>
    <submittedName>
        <fullName evidence="2">Uncharacterized protein</fullName>
    </submittedName>
</protein>
<reference evidence="2" key="1">
    <citation type="submission" date="2020-11" db="EMBL/GenBank/DDBJ databases">
        <authorList>
            <person name="Tran Van P."/>
        </authorList>
    </citation>
    <scope>NUCLEOTIDE SEQUENCE</scope>
</reference>
<gene>
    <name evidence="2" type="ORF">DSTB1V02_LOCUS14039</name>
</gene>